<feature type="transmembrane region" description="Helical" evidence="6">
    <location>
        <begin position="244"/>
        <end position="263"/>
    </location>
</feature>
<feature type="domain" description="EamA" evidence="7">
    <location>
        <begin position="151"/>
        <end position="285"/>
    </location>
</feature>
<keyword evidence="3 6" id="KW-0812">Transmembrane</keyword>
<evidence type="ECO:0000256" key="4">
    <source>
        <dbReference type="ARBA" id="ARBA00022989"/>
    </source>
</evidence>
<evidence type="ECO:0000256" key="6">
    <source>
        <dbReference type="SAM" id="Phobius"/>
    </source>
</evidence>
<gene>
    <name evidence="8" type="ORF">A2763_03315</name>
</gene>
<dbReference type="SUPFAM" id="SSF103481">
    <property type="entry name" value="Multidrug resistance efflux transporter EmrE"/>
    <property type="match status" value="2"/>
</dbReference>
<dbReference type="STRING" id="1798482.A2763_03315"/>
<dbReference type="AlphaFoldDB" id="A0A1F6CKB0"/>
<proteinExistence type="predicted"/>
<feature type="transmembrane region" description="Helical" evidence="6">
    <location>
        <begin position="149"/>
        <end position="169"/>
    </location>
</feature>
<dbReference type="PANTHER" id="PTHR32322">
    <property type="entry name" value="INNER MEMBRANE TRANSPORTER"/>
    <property type="match status" value="1"/>
</dbReference>
<feature type="transmembrane region" description="Helical" evidence="6">
    <location>
        <begin position="96"/>
        <end position="118"/>
    </location>
</feature>
<keyword evidence="4 6" id="KW-1133">Transmembrane helix</keyword>
<evidence type="ECO:0000256" key="1">
    <source>
        <dbReference type="ARBA" id="ARBA00004651"/>
    </source>
</evidence>
<comment type="caution">
    <text evidence="8">The sequence shown here is derived from an EMBL/GenBank/DDBJ whole genome shotgun (WGS) entry which is preliminary data.</text>
</comment>
<dbReference type="PANTHER" id="PTHR32322:SF18">
    <property type="entry name" value="S-ADENOSYLMETHIONINE_S-ADENOSYLHOMOCYSTEINE TRANSPORTER"/>
    <property type="match status" value="1"/>
</dbReference>
<dbReference type="GO" id="GO:0005886">
    <property type="term" value="C:plasma membrane"/>
    <property type="evidence" value="ECO:0007669"/>
    <property type="project" value="UniProtKB-SubCell"/>
</dbReference>
<organism evidence="8 9">
    <name type="scientific">Candidatus Kaiserbacteria bacterium RIFCSPHIGHO2_01_FULL_54_36</name>
    <dbReference type="NCBI Taxonomy" id="1798482"/>
    <lineage>
        <taxon>Bacteria</taxon>
        <taxon>Candidatus Kaiseribacteriota</taxon>
    </lineage>
</organism>
<name>A0A1F6CKB0_9BACT</name>
<feature type="transmembrane region" description="Helical" evidence="6">
    <location>
        <begin position="40"/>
        <end position="57"/>
    </location>
</feature>
<feature type="transmembrane region" description="Helical" evidence="6">
    <location>
        <begin position="269"/>
        <end position="286"/>
    </location>
</feature>
<comment type="subcellular location">
    <subcellularLocation>
        <location evidence="1">Cell membrane</location>
        <topology evidence="1">Multi-pass membrane protein</topology>
    </subcellularLocation>
</comment>
<dbReference type="InterPro" id="IPR000620">
    <property type="entry name" value="EamA_dom"/>
</dbReference>
<dbReference type="EMBL" id="MFKV01000028">
    <property type="protein sequence ID" value="OGG49684.1"/>
    <property type="molecule type" value="Genomic_DNA"/>
</dbReference>
<feature type="transmembrane region" description="Helical" evidence="6">
    <location>
        <begin position="69"/>
        <end position="90"/>
    </location>
</feature>
<sequence>MPLPERKKGELSVLSAMAIGSFFPIVTVLSYAAVPSLISLGWSTLIAALFFGAVVAYRKKWKELAQPLLWKYVALVTLFISILYYGFYYIGLTYTLPGNAAIIALFEVFTSFLFFNVFRGERISWDYKIGALLMVIGALIVLGKDFSHINVGDLLILAATVSAPIGNLFQQKARNIASSETILFLRGMLAVPAIFFFAFVFGQHASLGNIQEAALFLVINGVIILGISKVLWIEAIHRISVTKAMALQSFGPLATLFFAWLILHQAPNIWQLASVVPLILGVLFLTDHLKLSRYR</sequence>
<feature type="domain" description="EamA" evidence="7">
    <location>
        <begin position="8"/>
        <end position="142"/>
    </location>
</feature>
<dbReference type="Pfam" id="PF00892">
    <property type="entry name" value="EamA"/>
    <property type="match status" value="2"/>
</dbReference>
<evidence type="ECO:0000313" key="9">
    <source>
        <dbReference type="Proteomes" id="UP000178370"/>
    </source>
</evidence>
<feature type="transmembrane region" description="Helical" evidence="6">
    <location>
        <begin position="181"/>
        <end position="201"/>
    </location>
</feature>
<protein>
    <recommendedName>
        <fullName evidence="7">EamA domain-containing protein</fullName>
    </recommendedName>
</protein>
<reference evidence="8 9" key="1">
    <citation type="journal article" date="2016" name="Nat. Commun.">
        <title>Thousands of microbial genomes shed light on interconnected biogeochemical processes in an aquifer system.</title>
        <authorList>
            <person name="Anantharaman K."/>
            <person name="Brown C.T."/>
            <person name="Hug L.A."/>
            <person name="Sharon I."/>
            <person name="Castelle C.J."/>
            <person name="Probst A.J."/>
            <person name="Thomas B.C."/>
            <person name="Singh A."/>
            <person name="Wilkins M.J."/>
            <person name="Karaoz U."/>
            <person name="Brodie E.L."/>
            <person name="Williams K.H."/>
            <person name="Hubbard S.S."/>
            <person name="Banfield J.F."/>
        </authorList>
    </citation>
    <scope>NUCLEOTIDE SEQUENCE [LARGE SCALE GENOMIC DNA]</scope>
</reference>
<evidence type="ECO:0000259" key="7">
    <source>
        <dbReference type="Pfam" id="PF00892"/>
    </source>
</evidence>
<evidence type="ECO:0000256" key="2">
    <source>
        <dbReference type="ARBA" id="ARBA00022475"/>
    </source>
</evidence>
<feature type="transmembrane region" description="Helical" evidence="6">
    <location>
        <begin position="125"/>
        <end position="143"/>
    </location>
</feature>
<evidence type="ECO:0000256" key="5">
    <source>
        <dbReference type="ARBA" id="ARBA00023136"/>
    </source>
</evidence>
<dbReference type="InterPro" id="IPR037185">
    <property type="entry name" value="EmrE-like"/>
</dbReference>
<keyword evidence="2" id="KW-1003">Cell membrane</keyword>
<accession>A0A1F6CKB0</accession>
<dbReference type="Proteomes" id="UP000178370">
    <property type="component" value="Unassembled WGS sequence"/>
</dbReference>
<dbReference type="InterPro" id="IPR050638">
    <property type="entry name" value="AA-Vitamin_Transporters"/>
</dbReference>
<feature type="transmembrane region" description="Helical" evidence="6">
    <location>
        <begin position="12"/>
        <end position="34"/>
    </location>
</feature>
<evidence type="ECO:0000256" key="3">
    <source>
        <dbReference type="ARBA" id="ARBA00022692"/>
    </source>
</evidence>
<evidence type="ECO:0000313" key="8">
    <source>
        <dbReference type="EMBL" id="OGG49684.1"/>
    </source>
</evidence>
<dbReference type="Gene3D" id="1.10.3730.20">
    <property type="match status" value="1"/>
</dbReference>
<keyword evidence="5 6" id="KW-0472">Membrane</keyword>
<feature type="transmembrane region" description="Helical" evidence="6">
    <location>
        <begin position="213"/>
        <end position="232"/>
    </location>
</feature>